<feature type="domain" description="Zinc knuckle CX2CX4HX4C" evidence="3">
    <location>
        <begin position="159"/>
        <end position="206"/>
    </location>
</feature>
<accession>V4K6N8</accession>
<evidence type="ECO:0000256" key="1">
    <source>
        <dbReference type="SAM" id="MobiDB-lite"/>
    </source>
</evidence>
<feature type="non-terminal residue" evidence="4">
    <location>
        <position position="1"/>
    </location>
</feature>
<dbReference type="Pfam" id="PF14111">
    <property type="entry name" value="DUF4283"/>
    <property type="match status" value="1"/>
</dbReference>
<dbReference type="eggNOG" id="KOG1075">
    <property type="taxonomic scope" value="Eukaryota"/>
</dbReference>
<dbReference type="Gramene" id="ESQ33245">
    <property type="protein sequence ID" value="ESQ33245"/>
    <property type="gene ID" value="EUTSA_v10005260mg"/>
</dbReference>
<dbReference type="Proteomes" id="UP000030689">
    <property type="component" value="Unassembled WGS sequence"/>
</dbReference>
<gene>
    <name evidence="4" type="ORF">EUTSA_v10005260mg</name>
</gene>
<dbReference type="STRING" id="72664.V4K6N8"/>
<sequence length="235" mass="27366">NGSSQFPGIDRRSGMIQQSCEDTGSMKIRKKVESRRFDFSKSKSDMKALLYMFPRIWKVEERVAGAGLGLGRFQFDFEREEDITEVMKMEPFHFDYWMLSIERWAPVVDPKYPSSIMFWVRIIGIPLHFWAEPTLQTIGKALGDVKAVNLDEGKIQVVIDAMQPLCFETEVEFHGGEETTVFLRYEKLFGYCRICFSLCHYQKICPTRTDSMEWKAHEEDHDESRKNTGMKKGGM</sequence>
<proteinExistence type="predicted"/>
<evidence type="ECO:0000313" key="5">
    <source>
        <dbReference type="Proteomes" id="UP000030689"/>
    </source>
</evidence>
<dbReference type="AlphaFoldDB" id="V4K6N8"/>
<dbReference type="EMBL" id="KI517748">
    <property type="protein sequence ID" value="ESQ33245.1"/>
    <property type="molecule type" value="Genomic_DNA"/>
</dbReference>
<evidence type="ECO:0008006" key="6">
    <source>
        <dbReference type="Google" id="ProtNLM"/>
    </source>
</evidence>
<keyword evidence="5" id="KW-1185">Reference proteome</keyword>
<dbReference type="PANTHER" id="PTHR31286">
    <property type="entry name" value="GLYCINE-RICH CELL WALL STRUCTURAL PROTEIN 1.8-LIKE"/>
    <property type="match status" value="1"/>
</dbReference>
<evidence type="ECO:0000313" key="4">
    <source>
        <dbReference type="EMBL" id="ESQ33245.1"/>
    </source>
</evidence>
<dbReference type="OMA" id="CEEDVEH"/>
<dbReference type="InterPro" id="IPR025558">
    <property type="entry name" value="DUF4283"/>
</dbReference>
<protein>
    <recommendedName>
        <fullName evidence="6">DUF4283 domain-containing protein</fullName>
    </recommendedName>
</protein>
<dbReference type="KEGG" id="eus:EUTSA_v10005260mg"/>
<evidence type="ECO:0000259" key="3">
    <source>
        <dbReference type="Pfam" id="PF14392"/>
    </source>
</evidence>
<name>V4K6N8_EUTSA</name>
<dbReference type="InterPro" id="IPR040256">
    <property type="entry name" value="At4g02000-like"/>
</dbReference>
<dbReference type="Pfam" id="PF14392">
    <property type="entry name" value="zf-CCHC_4"/>
    <property type="match status" value="1"/>
</dbReference>
<organism evidence="4 5">
    <name type="scientific">Eutrema salsugineum</name>
    <name type="common">Saltwater cress</name>
    <name type="synonym">Sisymbrium salsugineum</name>
    <dbReference type="NCBI Taxonomy" id="72664"/>
    <lineage>
        <taxon>Eukaryota</taxon>
        <taxon>Viridiplantae</taxon>
        <taxon>Streptophyta</taxon>
        <taxon>Embryophyta</taxon>
        <taxon>Tracheophyta</taxon>
        <taxon>Spermatophyta</taxon>
        <taxon>Magnoliopsida</taxon>
        <taxon>eudicotyledons</taxon>
        <taxon>Gunneridae</taxon>
        <taxon>Pentapetalae</taxon>
        <taxon>rosids</taxon>
        <taxon>malvids</taxon>
        <taxon>Brassicales</taxon>
        <taxon>Brassicaceae</taxon>
        <taxon>Eutremeae</taxon>
        <taxon>Eutrema</taxon>
    </lineage>
</organism>
<evidence type="ECO:0000259" key="2">
    <source>
        <dbReference type="Pfam" id="PF14111"/>
    </source>
</evidence>
<dbReference type="PANTHER" id="PTHR31286:SF105">
    <property type="entry name" value="DUF4283 DOMAIN-CONTAINING PROTEIN"/>
    <property type="match status" value="1"/>
</dbReference>
<feature type="region of interest" description="Disordered" evidence="1">
    <location>
        <begin position="215"/>
        <end position="235"/>
    </location>
</feature>
<reference evidence="4 5" key="1">
    <citation type="journal article" date="2013" name="Front. Plant Sci.">
        <title>The Reference Genome of the Halophytic Plant Eutrema salsugineum.</title>
        <authorList>
            <person name="Yang R."/>
            <person name="Jarvis D.E."/>
            <person name="Chen H."/>
            <person name="Beilstein M.A."/>
            <person name="Grimwood J."/>
            <person name="Jenkins J."/>
            <person name="Shu S."/>
            <person name="Prochnik S."/>
            <person name="Xin M."/>
            <person name="Ma C."/>
            <person name="Schmutz J."/>
            <person name="Wing R.A."/>
            <person name="Mitchell-Olds T."/>
            <person name="Schumaker K.S."/>
            <person name="Wang X."/>
        </authorList>
    </citation>
    <scope>NUCLEOTIDE SEQUENCE [LARGE SCALE GENOMIC DNA]</scope>
</reference>
<dbReference type="InterPro" id="IPR025836">
    <property type="entry name" value="Zn_knuckle_CX2CX4HX4C"/>
</dbReference>
<feature type="domain" description="DUF4283" evidence="2">
    <location>
        <begin position="39"/>
        <end position="110"/>
    </location>
</feature>
<feature type="compositionally biased region" description="Basic and acidic residues" evidence="1">
    <location>
        <begin position="215"/>
        <end position="226"/>
    </location>
</feature>